<evidence type="ECO:0000313" key="1">
    <source>
        <dbReference type="EMBL" id="ANW01688.1"/>
    </source>
</evidence>
<dbReference type="KEGG" id="bic:LMTR13_17440"/>
<keyword evidence="2" id="KW-1185">Reference proteome</keyword>
<sequence length="62" mass="6809">MTVPIHPDFAGSLRTARAAGIIGEEVFVGKRVGDSNGRIEPMTKKSWTNKFKKYAVMAGQRT</sequence>
<accession>A0A1B1UFY7</accession>
<evidence type="ECO:0000313" key="2">
    <source>
        <dbReference type="Proteomes" id="UP000092839"/>
    </source>
</evidence>
<gene>
    <name evidence="1" type="ORF">LMTR13_17440</name>
</gene>
<dbReference type="EMBL" id="CP016428">
    <property type="protein sequence ID" value="ANW01688.1"/>
    <property type="molecule type" value="Genomic_DNA"/>
</dbReference>
<protein>
    <submittedName>
        <fullName evidence="1">Uncharacterized protein</fullName>
    </submittedName>
</protein>
<name>A0A1B1UFY7_9BRAD</name>
<dbReference type="Proteomes" id="UP000092839">
    <property type="component" value="Chromosome"/>
</dbReference>
<dbReference type="AlphaFoldDB" id="A0A1B1UFY7"/>
<organism evidence="1 2">
    <name type="scientific">Bradyrhizobium icense</name>
    <dbReference type="NCBI Taxonomy" id="1274631"/>
    <lineage>
        <taxon>Bacteria</taxon>
        <taxon>Pseudomonadati</taxon>
        <taxon>Pseudomonadota</taxon>
        <taxon>Alphaproteobacteria</taxon>
        <taxon>Hyphomicrobiales</taxon>
        <taxon>Nitrobacteraceae</taxon>
        <taxon>Bradyrhizobium</taxon>
    </lineage>
</organism>
<dbReference type="RefSeq" id="WP_065728921.1">
    <property type="nucleotide sequence ID" value="NZ_CP016428.1"/>
</dbReference>
<proteinExistence type="predicted"/>
<reference evidence="1 2" key="1">
    <citation type="submission" date="2016-07" db="EMBL/GenBank/DDBJ databases">
        <title>Complete genome sequence of Bradyrhizobium icense LMTR 13T, a potential inoculant strain isolated from lima bean (Phaseolus lunatus) in Peru.</title>
        <authorList>
            <person name="Ormeno-Orrillo E."/>
            <person name="Duran D."/>
            <person name="Rogel M.A."/>
            <person name="Rey L."/>
            <person name="Imperial J."/>
            <person name="Ruiz-Argueso T."/>
            <person name="Martinez-Romero E."/>
        </authorList>
    </citation>
    <scope>NUCLEOTIDE SEQUENCE [LARGE SCALE GENOMIC DNA]</scope>
    <source>
        <strain evidence="1 2">LMTR 13</strain>
    </source>
</reference>
<dbReference type="STRING" id="1274631.LMTR13_17440"/>